<dbReference type="AlphaFoldDB" id="A0AA88LEM6"/>
<keyword evidence="2" id="KW-1185">Reference proteome</keyword>
<evidence type="ECO:0000313" key="1">
    <source>
        <dbReference type="EMBL" id="KAK2718740.1"/>
    </source>
</evidence>
<comment type="caution">
    <text evidence="1">The sequence shown here is derived from an EMBL/GenBank/DDBJ whole genome shotgun (WGS) entry which is preliminary data.</text>
</comment>
<dbReference type="EMBL" id="JAVRJZ010000009">
    <property type="protein sequence ID" value="KAK2718740.1"/>
    <property type="molecule type" value="Genomic_DNA"/>
</dbReference>
<organism evidence="1 2">
    <name type="scientific">Artemia franciscana</name>
    <name type="common">Brine shrimp</name>
    <name type="synonym">Artemia sanfranciscana</name>
    <dbReference type="NCBI Taxonomy" id="6661"/>
    <lineage>
        <taxon>Eukaryota</taxon>
        <taxon>Metazoa</taxon>
        <taxon>Ecdysozoa</taxon>
        <taxon>Arthropoda</taxon>
        <taxon>Crustacea</taxon>
        <taxon>Branchiopoda</taxon>
        <taxon>Anostraca</taxon>
        <taxon>Artemiidae</taxon>
        <taxon>Artemia</taxon>
    </lineage>
</organism>
<proteinExistence type="predicted"/>
<gene>
    <name evidence="1" type="ORF">QYM36_005915</name>
</gene>
<evidence type="ECO:0000313" key="2">
    <source>
        <dbReference type="Proteomes" id="UP001187531"/>
    </source>
</evidence>
<dbReference type="Proteomes" id="UP001187531">
    <property type="component" value="Unassembled WGS sequence"/>
</dbReference>
<sequence length="60" mass="6538">LIYEDIQGKNRSIVIGQTVGGGFQGQTSCPATRDLTLDTSRMNALPVERNFQGQTTLLNI</sequence>
<feature type="non-terminal residue" evidence="1">
    <location>
        <position position="60"/>
    </location>
</feature>
<protein>
    <submittedName>
        <fullName evidence="1">Uncharacterized protein</fullName>
    </submittedName>
</protein>
<reference evidence="1" key="1">
    <citation type="submission" date="2023-07" db="EMBL/GenBank/DDBJ databases">
        <title>Chromosome-level genome assembly of Artemia franciscana.</title>
        <authorList>
            <person name="Jo E."/>
        </authorList>
    </citation>
    <scope>NUCLEOTIDE SEQUENCE</scope>
    <source>
        <tissue evidence="1">Whole body</tissue>
    </source>
</reference>
<accession>A0AA88LEM6</accession>
<name>A0AA88LEM6_ARTSF</name>